<keyword evidence="1" id="KW-0812">Transmembrane</keyword>
<comment type="caution">
    <text evidence="2">The sequence shown here is derived from an EMBL/GenBank/DDBJ whole genome shotgun (WGS) entry which is preliminary data.</text>
</comment>
<dbReference type="EMBL" id="BGPR01020404">
    <property type="protein sequence ID" value="GBN84569.1"/>
    <property type="molecule type" value="Genomic_DNA"/>
</dbReference>
<name>A0A4Y2SB86_ARAVE</name>
<keyword evidence="1" id="KW-1133">Transmembrane helix</keyword>
<keyword evidence="3" id="KW-1185">Reference proteome</keyword>
<evidence type="ECO:0000313" key="2">
    <source>
        <dbReference type="EMBL" id="GBN84569.1"/>
    </source>
</evidence>
<keyword evidence="1" id="KW-0472">Membrane</keyword>
<accession>A0A4Y2SB86</accession>
<feature type="transmembrane region" description="Helical" evidence="1">
    <location>
        <begin position="35"/>
        <end position="57"/>
    </location>
</feature>
<reference evidence="2 3" key="1">
    <citation type="journal article" date="2019" name="Sci. Rep.">
        <title>Orb-weaving spider Araneus ventricosus genome elucidates the spidroin gene catalogue.</title>
        <authorList>
            <person name="Kono N."/>
            <person name="Nakamura H."/>
            <person name="Ohtoshi R."/>
            <person name="Moran D.A.P."/>
            <person name="Shinohara A."/>
            <person name="Yoshida Y."/>
            <person name="Fujiwara M."/>
            <person name="Mori M."/>
            <person name="Tomita M."/>
            <person name="Arakawa K."/>
        </authorList>
    </citation>
    <scope>NUCLEOTIDE SEQUENCE [LARGE SCALE GENOMIC DNA]</scope>
</reference>
<evidence type="ECO:0000256" key="1">
    <source>
        <dbReference type="SAM" id="Phobius"/>
    </source>
</evidence>
<evidence type="ECO:0000313" key="3">
    <source>
        <dbReference type="Proteomes" id="UP000499080"/>
    </source>
</evidence>
<sequence>MTIGKLSHHSDVVRLVHTVAHWWRTIYVKCNVKKVAISVCGSETSVSLSLWALALLFDSSEGLGVKVPAGVQRFLSFWRTGVSFGVVLLGGLFRSSSSA</sequence>
<protein>
    <submittedName>
        <fullName evidence="2">Uncharacterized protein</fullName>
    </submittedName>
</protein>
<proteinExistence type="predicted"/>
<dbReference type="Proteomes" id="UP000499080">
    <property type="component" value="Unassembled WGS sequence"/>
</dbReference>
<organism evidence="2 3">
    <name type="scientific">Araneus ventricosus</name>
    <name type="common">Orbweaver spider</name>
    <name type="synonym">Epeira ventricosa</name>
    <dbReference type="NCBI Taxonomy" id="182803"/>
    <lineage>
        <taxon>Eukaryota</taxon>
        <taxon>Metazoa</taxon>
        <taxon>Ecdysozoa</taxon>
        <taxon>Arthropoda</taxon>
        <taxon>Chelicerata</taxon>
        <taxon>Arachnida</taxon>
        <taxon>Araneae</taxon>
        <taxon>Araneomorphae</taxon>
        <taxon>Entelegynae</taxon>
        <taxon>Araneoidea</taxon>
        <taxon>Araneidae</taxon>
        <taxon>Araneus</taxon>
    </lineage>
</organism>
<gene>
    <name evidence="2" type="ORF">AVEN_224451_1</name>
</gene>
<dbReference type="AlphaFoldDB" id="A0A4Y2SB86"/>
<feature type="transmembrane region" description="Helical" evidence="1">
    <location>
        <begin position="77"/>
        <end position="93"/>
    </location>
</feature>